<evidence type="ECO:0000313" key="5">
    <source>
        <dbReference type="Proteomes" id="UP000306509"/>
    </source>
</evidence>
<dbReference type="PANTHER" id="PTHR12304:SF4">
    <property type="entry name" value="URIDINE NUCLEOSIDASE"/>
    <property type="match status" value="1"/>
</dbReference>
<organism evidence="4 5">
    <name type="scientific">Robinsoniella peoriensis</name>
    <dbReference type="NCBI Taxonomy" id="180332"/>
    <lineage>
        <taxon>Bacteria</taxon>
        <taxon>Bacillati</taxon>
        <taxon>Bacillota</taxon>
        <taxon>Clostridia</taxon>
        <taxon>Lachnospirales</taxon>
        <taxon>Lachnospiraceae</taxon>
        <taxon>Robinsoniella</taxon>
    </lineage>
</organism>
<reference evidence="4 5" key="1">
    <citation type="journal article" date="2019" name="Anaerobe">
        <title>Detection of Robinsoniella peoriensis in multiple bone samples of a trauma patient.</title>
        <authorList>
            <person name="Schrottner P."/>
            <person name="Hartwich K."/>
            <person name="Bunk B."/>
            <person name="Schober I."/>
            <person name="Helbig S."/>
            <person name="Rudolph W.W."/>
            <person name="Gunzer F."/>
        </authorList>
    </citation>
    <scope>NUCLEOTIDE SEQUENCE [LARGE SCALE GENOMIC DNA]</scope>
    <source>
        <strain evidence="4 5">DSM 106044</strain>
    </source>
</reference>
<comment type="caution">
    <text evidence="4">The sequence shown here is derived from an EMBL/GenBank/DDBJ whole genome shotgun (WGS) entry which is preliminary data.</text>
</comment>
<dbReference type="EMBL" id="QGQD01000023">
    <property type="protein sequence ID" value="TLD02002.1"/>
    <property type="molecule type" value="Genomic_DNA"/>
</dbReference>
<name>A0A4U8QAF0_9FIRM</name>
<dbReference type="GO" id="GO:0006152">
    <property type="term" value="P:purine nucleoside catabolic process"/>
    <property type="evidence" value="ECO:0007669"/>
    <property type="project" value="TreeGrafter"/>
</dbReference>
<evidence type="ECO:0000256" key="1">
    <source>
        <dbReference type="ARBA" id="ARBA00022801"/>
    </source>
</evidence>
<dbReference type="Pfam" id="PF01156">
    <property type="entry name" value="IU_nuc_hydro"/>
    <property type="match status" value="1"/>
</dbReference>
<evidence type="ECO:0000256" key="2">
    <source>
        <dbReference type="ARBA" id="ARBA00023295"/>
    </source>
</evidence>
<dbReference type="InterPro" id="IPR036452">
    <property type="entry name" value="Ribo_hydro-like"/>
</dbReference>
<dbReference type="RefSeq" id="WP_138001932.1">
    <property type="nucleotide sequence ID" value="NZ_QGQD01000023.1"/>
</dbReference>
<keyword evidence="1 4" id="KW-0378">Hydrolase</keyword>
<gene>
    <name evidence="4" type="primary">rihA_1</name>
    <name evidence="4" type="ORF">DSM106044_01039</name>
</gene>
<dbReference type="Gene3D" id="3.90.245.10">
    <property type="entry name" value="Ribonucleoside hydrolase-like"/>
    <property type="match status" value="1"/>
</dbReference>
<dbReference type="STRING" id="180332.GCA_000797495_00368"/>
<accession>A0A4U8QAF0</accession>
<evidence type="ECO:0000313" key="4">
    <source>
        <dbReference type="EMBL" id="TLD02002.1"/>
    </source>
</evidence>
<dbReference type="SUPFAM" id="SSF53590">
    <property type="entry name" value="Nucleoside hydrolase"/>
    <property type="match status" value="1"/>
</dbReference>
<dbReference type="GO" id="GO:0008477">
    <property type="term" value="F:purine nucleosidase activity"/>
    <property type="evidence" value="ECO:0007669"/>
    <property type="project" value="TreeGrafter"/>
</dbReference>
<dbReference type="InterPro" id="IPR023186">
    <property type="entry name" value="IUNH"/>
</dbReference>
<dbReference type="EC" id="3.2.-.-" evidence="4"/>
<dbReference type="AlphaFoldDB" id="A0A4U8QAF0"/>
<keyword evidence="2 4" id="KW-0326">Glycosidase</keyword>
<dbReference type="InterPro" id="IPR001910">
    <property type="entry name" value="Inosine/uridine_hydrolase_dom"/>
</dbReference>
<proteinExistence type="predicted"/>
<dbReference type="GO" id="GO:0005829">
    <property type="term" value="C:cytosol"/>
    <property type="evidence" value="ECO:0007669"/>
    <property type="project" value="TreeGrafter"/>
</dbReference>
<dbReference type="Proteomes" id="UP000306509">
    <property type="component" value="Unassembled WGS sequence"/>
</dbReference>
<evidence type="ECO:0000259" key="3">
    <source>
        <dbReference type="Pfam" id="PF01156"/>
    </source>
</evidence>
<protein>
    <submittedName>
        <fullName evidence="4">Pyrimidine-specific ribonucleoside hydrolase RihA</fullName>
        <ecNumber evidence="4">3.2.-.-</ecNumber>
    </submittedName>
</protein>
<keyword evidence="5" id="KW-1185">Reference proteome</keyword>
<feature type="domain" description="Inosine/uridine-preferring nucleoside hydrolase" evidence="3">
    <location>
        <begin position="7"/>
        <end position="288"/>
    </location>
</feature>
<dbReference type="PANTHER" id="PTHR12304">
    <property type="entry name" value="INOSINE-URIDINE PREFERRING NUCLEOSIDE HYDROLASE"/>
    <property type="match status" value="1"/>
</dbReference>
<sequence>MELTKRVVIDTDIGDDVDDALAIALAVKSGKLQVEGVTTICRYASHRAVLAAKVLKSCGADFIPVYEGIGTFIVDRHDDNDHELPCLCEELDGNYVKNEMHAVDFLVQTLRKYPDTTILAMGPLTNLAAVALIAPEVMIGTDIIVMGGAFESPYQEWNIYCDPEAAGIVLRSGANIKMVGLDVTTKCILEDADLKRLKDSPKEDARYLSTLIETYKNATGKGIMLHDPLVIGQLLNPKLLKYSAVRAEVELRGEFTRGSLIVEKNYFGEEEKIPNIEAAVEVDSKGFAELMMSVICG</sequence>